<dbReference type="Proteomes" id="UP000769528">
    <property type="component" value="Unassembled WGS sequence"/>
</dbReference>
<feature type="region of interest" description="Disordered" evidence="11">
    <location>
        <begin position="862"/>
        <end position="893"/>
    </location>
</feature>
<keyword evidence="8" id="KW-0175">Coiled coil</keyword>
<evidence type="ECO:0000256" key="7">
    <source>
        <dbReference type="ARBA" id="ARBA00022927"/>
    </source>
</evidence>
<dbReference type="AlphaFoldDB" id="A0A9P8PRS5"/>
<dbReference type="GO" id="GO:0031267">
    <property type="term" value="F:small GTPase binding"/>
    <property type="evidence" value="ECO:0007669"/>
    <property type="project" value="TreeGrafter"/>
</dbReference>
<comment type="similarity">
    <text evidence="9">Belongs to the GYP5 family.</text>
</comment>
<feature type="region of interest" description="Disordered" evidence="11">
    <location>
        <begin position="127"/>
        <end position="162"/>
    </location>
</feature>
<dbReference type="InterPro" id="IPR035969">
    <property type="entry name" value="Rab-GAP_TBC_sf"/>
</dbReference>
<dbReference type="Gene3D" id="1.10.472.80">
    <property type="entry name" value="Ypt/Rab-GAP domain of gyp1p, domain 3"/>
    <property type="match status" value="1"/>
</dbReference>
<dbReference type="SMART" id="SM00164">
    <property type="entry name" value="TBC"/>
    <property type="match status" value="1"/>
</dbReference>
<name>A0A9P8PRS5_9ASCO</name>
<dbReference type="EMBL" id="JAEUBF010000637">
    <property type="protein sequence ID" value="KAH3676395.1"/>
    <property type="molecule type" value="Genomic_DNA"/>
</dbReference>
<keyword evidence="4" id="KW-0268">Exocytosis</keyword>
<keyword evidence="7" id="KW-0653">Protein transport</keyword>
<comment type="subcellular location">
    <subcellularLocation>
        <location evidence="1">Cytoplasm</location>
    </subcellularLocation>
</comment>
<evidence type="ECO:0000256" key="4">
    <source>
        <dbReference type="ARBA" id="ARBA00022483"/>
    </source>
</evidence>
<dbReference type="PROSITE" id="PS50086">
    <property type="entry name" value="TBC_RABGAP"/>
    <property type="match status" value="1"/>
</dbReference>
<keyword evidence="2" id="KW-0813">Transport</keyword>
<evidence type="ECO:0000313" key="14">
    <source>
        <dbReference type="Proteomes" id="UP000769528"/>
    </source>
</evidence>
<evidence type="ECO:0000256" key="11">
    <source>
        <dbReference type="SAM" id="MobiDB-lite"/>
    </source>
</evidence>
<dbReference type="InterPro" id="IPR000195">
    <property type="entry name" value="Rab-GAP-TBC_dom"/>
</dbReference>
<feature type="compositionally biased region" description="Polar residues" evidence="11">
    <location>
        <begin position="19"/>
        <end position="38"/>
    </location>
</feature>
<feature type="compositionally biased region" description="Basic residues" evidence="11">
    <location>
        <begin position="44"/>
        <end position="55"/>
    </location>
</feature>
<dbReference type="GO" id="GO:0015031">
    <property type="term" value="P:protein transport"/>
    <property type="evidence" value="ECO:0007669"/>
    <property type="project" value="UniProtKB-KW"/>
</dbReference>
<dbReference type="GO" id="GO:0006887">
    <property type="term" value="P:exocytosis"/>
    <property type="evidence" value="ECO:0007669"/>
    <property type="project" value="UniProtKB-KW"/>
</dbReference>
<dbReference type="InterPro" id="IPR050302">
    <property type="entry name" value="Rab_GAP_TBC_domain"/>
</dbReference>
<evidence type="ECO:0000256" key="5">
    <source>
        <dbReference type="ARBA" id="ARBA00022490"/>
    </source>
</evidence>
<keyword evidence="3" id="KW-0343">GTPase activation</keyword>
<evidence type="ECO:0000259" key="12">
    <source>
        <dbReference type="PROSITE" id="PS50086"/>
    </source>
</evidence>
<feature type="region of interest" description="Disordered" evidence="11">
    <location>
        <begin position="1"/>
        <end position="115"/>
    </location>
</feature>
<reference evidence="13" key="1">
    <citation type="journal article" date="2021" name="Open Biol.">
        <title>Shared evolutionary footprints suggest mitochondrial oxidative damage underlies multiple complex I losses in fungi.</title>
        <authorList>
            <person name="Schikora-Tamarit M.A."/>
            <person name="Marcet-Houben M."/>
            <person name="Nosek J."/>
            <person name="Gabaldon T."/>
        </authorList>
    </citation>
    <scope>NUCLEOTIDE SEQUENCE</scope>
    <source>
        <strain evidence="13">CBS6341</strain>
    </source>
</reference>
<dbReference type="PANTHER" id="PTHR47219">
    <property type="entry name" value="RAB GTPASE-ACTIVATING PROTEIN 1-LIKE"/>
    <property type="match status" value="1"/>
</dbReference>
<proteinExistence type="inferred from homology"/>
<evidence type="ECO:0000256" key="9">
    <source>
        <dbReference type="ARBA" id="ARBA00061661"/>
    </source>
</evidence>
<evidence type="ECO:0000256" key="6">
    <source>
        <dbReference type="ARBA" id="ARBA00022892"/>
    </source>
</evidence>
<protein>
    <recommendedName>
        <fullName evidence="10">GTPase-activating protein GYP5</fullName>
    </recommendedName>
</protein>
<gene>
    <name evidence="13" type="ORF">WICMUC_002026</name>
</gene>
<dbReference type="PANTHER" id="PTHR47219:SF9">
    <property type="entry name" value="GTPASE ACTIVATING PROTEIN AND CENTROSOME-ASSOCIATED, ISOFORM B"/>
    <property type="match status" value="1"/>
</dbReference>
<feature type="compositionally biased region" description="Low complexity" evidence="11">
    <location>
        <begin position="328"/>
        <end position="338"/>
    </location>
</feature>
<evidence type="ECO:0000256" key="1">
    <source>
        <dbReference type="ARBA" id="ARBA00004496"/>
    </source>
</evidence>
<dbReference type="GO" id="GO:0005096">
    <property type="term" value="F:GTPase activator activity"/>
    <property type="evidence" value="ECO:0007669"/>
    <property type="project" value="UniProtKB-KW"/>
</dbReference>
<keyword evidence="5" id="KW-0963">Cytoplasm</keyword>
<dbReference type="GO" id="GO:0005737">
    <property type="term" value="C:cytoplasm"/>
    <property type="evidence" value="ECO:0007669"/>
    <property type="project" value="UniProtKB-SubCell"/>
</dbReference>
<evidence type="ECO:0000256" key="3">
    <source>
        <dbReference type="ARBA" id="ARBA00022468"/>
    </source>
</evidence>
<reference evidence="13" key="2">
    <citation type="submission" date="2021-01" db="EMBL/GenBank/DDBJ databases">
        <authorList>
            <person name="Schikora-Tamarit M.A."/>
        </authorList>
    </citation>
    <scope>NUCLEOTIDE SEQUENCE</scope>
    <source>
        <strain evidence="13">CBS6341</strain>
    </source>
</reference>
<evidence type="ECO:0000256" key="2">
    <source>
        <dbReference type="ARBA" id="ARBA00022448"/>
    </source>
</evidence>
<feature type="compositionally biased region" description="Basic and acidic residues" evidence="11">
    <location>
        <begin position="81"/>
        <end position="94"/>
    </location>
</feature>
<comment type="caution">
    <text evidence="13">The sequence shown here is derived from an EMBL/GenBank/DDBJ whole genome shotgun (WGS) entry which is preliminary data.</text>
</comment>
<evidence type="ECO:0000256" key="8">
    <source>
        <dbReference type="ARBA" id="ARBA00023054"/>
    </source>
</evidence>
<dbReference type="GO" id="GO:0030427">
    <property type="term" value="C:site of polarized growth"/>
    <property type="evidence" value="ECO:0007669"/>
    <property type="project" value="UniProtKB-ARBA"/>
</dbReference>
<dbReference type="Gene3D" id="1.10.10.750">
    <property type="entry name" value="Ypt/Rab-GAP domain of gyp1p, domain 1"/>
    <property type="match status" value="1"/>
</dbReference>
<dbReference type="SUPFAM" id="SSF47923">
    <property type="entry name" value="Ypt/Rab-GAP domain of gyp1p"/>
    <property type="match status" value="2"/>
</dbReference>
<feature type="domain" description="Rab-GAP TBC" evidence="12">
    <location>
        <begin position="447"/>
        <end position="627"/>
    </location>
</feature>
<feature type="compositionally biased region" description="Basic and acidic residues" evidence="11">
    <location>
        <begin position="129"/>
        <end position="145"/>
    </location>
</feature>
<keyword evidence="14" id="KW-1185">Reference proteome</keyword>
<feature type="region of interest" description="Disordered" evidence="11">
    <location>
        <begin position="280"/>
        <end position="338"/>
    </location>
</feature>
<feature type="compositionally biased region" description="Polar residues" evidence="11">
    <location>
        <begin position="60"/>
        <end position="73"/>
    </location>
</feature>
<dbReference type="FunFam" id="1.10.10.750:FF:000003">
    <property type="entry name" value="GTPase activating protein (Evi5)"/>
    <property type="match status" value="1"/>
</dbReference>
<dbReference type="OrthoDB" id="295078at2759"/>
<evidence type="ECO:0000256" key="10">
    <source>
        <dbReference type="ARBA" id="ARBA00072088"/>
    </source>
</evidence>
<dbReference type="FunFam" id="1.10.472.80:FF:000044">
    <property type="entry name" value="GTPase-activating protein GYP5"/>
    <property type="match status" value="1"/>
</dbReference>
<dbReference type="Pfam" id="PF23436">
    <property type="entry name" value="RabGap-TBC_2"/>
    <property type="match status" value="1"/>
</dbReference>
<sequence length="893" mass="102420">MSEGIPNDEHDSFQDAQEDIQSNASQLEVEQPQTDNVLSNSPSKSKKKKNKKKNRKINDISGNTTASSSQISLNEYGIQDVKPHKEVQAEENKPNEGPSIEAKEDQIEPIESPALHQEDNFVATLVEEEFVHDQVEDEEAIKSKVPDSPISESTQQVTQDDEVLKEHEILESELDNLKLELGDIKYELPPAENETAEAVNETLYRSTDEKIKVEEPVQHLQSTIPPELPSRDVIAPPLLPSRNHVVSPVNSLISEAKTPPQLPTRDLNSKPTTQIYLESTAEEIPKRERSISNNFKPPPLPPQLTASQKAHHRSAAPSGIQSWFQRGSLSSSSRGSISENSTIEYDENYDLLQSRLTENNEDFLKRDEVSREQLYSSRNTLRSDFVRKVSQIEIIDTDGKSAVELQDETFNSELQEIDWPFWTQVVNDHSSVVKSNPAKLAKQLSGGIPSQIRGIVWQLIANSNPEEFSSRYEELLKEESKFEKNILKDLSRTSFIANHNISKDSLYRVIKAYSVLDSEVGYTQGMAFVTVPLLLNMTELESFALLYRLMYGYNIRSLYQPEMPGLVLKLYQFDRLVEDHLPKVHTHFERQGVHSSMFASQWFLTFFAYKFPLEFVLRIFDIVITEGFESLLKFAIVLLQKNEDRLLTLKFDDLIDFLKDQLFNAYLITPILEDDEDEDDEPNISGISNIFKAKKVTPITVDSYDVDQLVEDATNFKLPPITLQRYEEEFSEIHRLEKERREEIEENRLRNNQLRKEVRKLEASYTILNREHIQIANEMISGRVKIATLEDELKDLKQQNINLRERVKSLQTPSGEDIPVPTDLEQDLKRTMERNLEVMTKNQELEDQVSELLKELDELKAERELASQTPETTSPLEKHHSGGWGKKFFRGSV</sequence>
<dbReference type="Gene3D" id="1.10.8.270">
    <property type="entry name" value="putative rabgap domain of human tbc1 domain family member 14 like domains"/>
    <property type="match status" value="1"/>
</dbReference>
<accession>A0A9P8PRS5</accession>
<keyword evidence="6" id="KW-0931">ER-Golgi transport</keyword>
<organism evidence="13 14">
    <name type="scientific">Wickerhamomyces mucosus</name>
    <dbReference type="NCBI Taxonomy" id="1378264"/>
    <lineage>
        <taxon>Eukaryota</taxon>
        <taxon>Fungi</taxon>
        <taxon>Dikarya</taxon>
        <taxon>Ascomycota</taxon>
        <taxon>Saccharomycotina</taxon>
        <taxon>Saccharomycetes</taxon>
        <taxon>Phaffomycetales</taxon>
        <taxon>Wickerhamomycetaceae</taxon>
        <taxon>Wickerhamomyces</taxon>
    </lineage>
</organism>
<evidence type="ECO:0000313" key="13">
    <source>
        <dbReference type="EMBL" id="KAH3676395.1"/>
    </source>
</evidence>